<keyword evidence="4" id="KW-1185">Reference proteome</keyword>
<feature type="region of interest" description="Disordered" evidence="2">
    <location>
        <begin position="1"/>
        <end position="47"/>
    </location>
</feature>
<dbReference type="PROSITE" id="PS50158">
    <property type="entry name" value="ZF_CCHC"/>
    <property type="match status" value="1"/>
</dbReference>
<protein>
    <recommendedName>
        <fullName evidence="3">CCHC-type domain-containing protein</fullName>
    </recommendedName>
</protein>
<dbReference type="RefSeq" id="XP_070142111.1">
    <property type="nucleotide sequence ID" value="XM_070286010.1"/>
</dbReference>
<dbReference type="Pfam" id="PF14529">
    <property type="entry name" value="Exo_endo_phos_2"/>
    <property type="match status" value="1"/>
</dbReference>
<dbReference type="Gene3D" id="3.60.10.10">
    <property type="entry name" value="Endonuclease/exonuclease/phosphatase"/>
    <property type="match status" value="1"/>
</dbReference>
<dbReference type="SMART" id="SM00343">
    <property type="entry name" value="ZnF_C2HC"/>
    <property type="match status" value="1"/>
</dbReference>
<evidence type="ECO:0000256" key="2">
    <source>
        <dbReference type="SAM" id="MobiDB-lite"/>
    </source>
</evidence>
<keyword evidence="1" id="KW-0862">Zinc</keyword>
<sequence length="952" mass="103675">MAPKPASLGECAGRGGSSAFGRRPVAGDLLRGRKSEGGTSDADVVGCGEMRDGSSGIGDFISPVGYCRGGSSAFGRRPVAGDVLRGRKSEGGTSDANVVGCGEMRDGSSGIGDFISPDKEEEELKLTRAECDEKLGILLEKLHKQMQDKQVRHINNRMREMVTEMRRLKSCIEQSVEKAVVSESVCSKCAQASPDGKCSVNKGQQTTALRTKNQAVQTDPRRGQSQPEGAVETLDRPGQAQQPARKPPARTTARAAARMEPEHRQKGSAKTAGPVSAVSAVTSWSTVVKKKKPSRRTRPDAVVVEAAGKTYNEVLAMVTRRDDNQLSDLGSAVNRVRRTAKGNLLLEVAKGSKGSAESMRDSISRVLGDAAEVRALTEDSKVCVFVLRDLDAITSESEIRNAFTKQYQLSEGAVKVRSLRLGYGDSKTAVISLPCSMAREVRKRGEIRIGWTQCRVREREGPPRCFRCLELGHIASRCRSLVDRSGCCIRAAQDLLQQTVREVSADVAFLSEPYREREGAEWASDRTGKAALWLCGDRRLRMSSIREADGFVRAEVGGFWMYSCYLAPSLPLEAFSRILDELCYDLRGRANVIVGGDFNAWAQEWGSTATNARGRVVLEAFASTDVVLLNHGERHTFVRAGAASIIDLTFASSAISHNVKWEISDAYTGSDHEAILCSVGESESPRAVLRPNKAYRPDTLCTQKFTEALEGMSADESVGANELANQTAALMECACDRSMRLRGAFRRNKRPMFWWSDTIADLRSTCLRARRRMTRARGSSRVAECSEAYKMARKTLKIAIRDAKRDSFLRLCDEAENDPWGGAYRLVVKGLKAGSTAPSDPDTLDGIVQALFPRGAPVTWQSSAVSHSSDAWAVSDEEVTRMGRSVRPKKAPGPDAVPNRALKLAIALHPTEFAGLYSRCLEEGTFPACSRRSSPAPCPRRILPGASASECR</sequence>
<dbReference type="GeneID" id="138928645"/>
<evidence type="ECO:0000313" key="5">
    <source>
        <dbReference type="RefSeq" id="XP_070142111.1"/>
    </source>
</evidence>
<feature type="domain" description="CCHC-type" evidence="3">
    <location>
        <begin position="464"/>
        <end position="480"/>
    </location>
</feature>
<dbReference type="Proteomes" id="UP001652661">
    <property type="component" value="Chromosome 2L"/>
</dbReference>
<keyword evidence="1" id="KW-0863">Zinc-finger</keyword>
<gene>
    <name evidence="5" type="primary">LOC138928645</name>
</gene>
<evidence type="ECO:0000313" key="4">
    <source>
        <dbReference type="Proteomes" id="UP001652661"/>
    </source>
</evidence>
<reference evidence="4" key="1">
    <citation type="submission" date="2025-05" db="UniProtKB">
        <authorList>
            <consortium name="RefSeq"/>
        </authorList>
    </citation>
    <scope>NUCLEOTIDE SEQUENCE [LARGE SCALE GENOMIC DNA]</scope>
    <source>
        <strain evidence="4">14028-0561.14</strain>
    </source>
</reference>
<keyword evidence="1" id="KW-0479">Metal-binding</keyword>
<dbReference type="PANTHER" id="PTHR33273">
    <property type="entry name" value="DOMAIN-CONTAINING PROTEIN, PUTATIVE-RELATED"/>
    <property type="match status" value="1"/>
</dbReference>
<evidence type="ECO:0000256" key="1">
    <source>
        <dbReference type="PROSITE-ProRule" id="PRU00047"/>
    </source>
</evidence>
<dbReference type="InterPro" id="IPR001878">
    <property type="entry name" value="Znf_CCHC"/>
</dbReference>
<proteinExistence type="predicted"/>
<dbReference type="InterPro" id="IPR036691">
    <property type="entry name" value="Endo/exonu/phosph_ase_sf"/>
</dbReference>
<feature type="compositionally biased region" description="Polar residues" evidence="2">
    <location>
        <begin position="201"/>
        <end position="227"/>
    </location>
</feature>
<evidence type="ECO:0000259" key="3">
    <source>
        <dbReference type="PROSITE" id="PS50158"/>
    </source>
</evidence>
<organism evidence="4 5">
    <name type="scientific">Drosophila kikkawai</name>
    <name type="common">Fruit fly</name>
    <dbReference type="NCBI Taxonomy" id="30033"/>
    <lineage>
        <taxon>Eukaryota</taxon>
        <taxon>Metazoa</taxon>
        <taxon>Ecdysozoa</taxon>
        <taxon>Arthropoda</taxon>
        <taxon>Hexapoda</taxon>
        <taxon>Insecta</taxon>
        <taxon>Pterygota</taxon>
        <taxon>Neoptera</taxon>
        <taxon>Endopterygota</taxon>
        <taxon>Diptera</taxon>
        <taxon>Brachycera</taxon>
        <taxon>Muscomorpha</taxon>
        <taxon>Ephydroidea</taxon>
        <taxon>Drosophilidae</taxon>
        <taxon>Drosophila</taxon>
        <taxon>Sophophora</taxon>
    </lineage>
</organism>
<dbReference type="CDD" id="cd09077">
    <property type="entry name" value="R1-I-EN"/>
    <property type="match status" value="1"/>
</dbReference>
<dbReference type="PANTHER" id="PTHR33273:SF4">
    <property type="entry name" value="ENDONUCLEASE_EXONUCLEASE_PHOSPHATASE DOMAIN-CONTAINING PROTEIN"/>
    <property type="match status" value="1"/>
</dbReference>
<feature type="region of interest" description="Disordered" evidence="2">
    <location>
        <begin position="190"/>
        <end position="278"/>
    </location>
</feature>
<dbReference type="SUPFAM" id="SSF56219">
    <property type="entry name" value="DNase I-like"/>
    <property type="match status" value="1"/>
</dbReference>
<name>A0ABM4GHB8_DROKI</name>
<accession>A0ABM4GHB8</accession>
<dbReference type="InterPro" id="IPR005135">
    <property type="entry name" value="Endo/exonuclease/phosphatase"/>
</dbReference>
<reference evidence="5" key="2">
    <citation type="submission" date="2025-08" db="UniProtKB">
        <authorList>
            <consortium name="RefSeq"/>
        </authorList>
    </citation>
    <scope>IDENTIFICATION</scope>
    <source>
        <strain evidence="5">14028-0561.14</strain>
        <tissue evidence="5">Whole fly</tissue>
    </source>
</reference>